<dbReference type="GO" id="GO:0007018">
    <property type="term" value="P:microtubule-based movement"/>
    <property type="evidence" value="ECO:0007669"/>
    <property type="project" value="InterPro"/>
</dbReference>
<dbReference type="InterPro" id="IPR026983">
    <property type="entry name" value="DHC"/>
</dbReference>
<proteinExistence type="inferred from homology"/>
<evidence type="ECO:0000256" key="1">
    <source>
        <dbReference type="ARBA" id="ARBA00008887"/>
    </source>
</evidence>
<accession>A0A9X0A4P4</accession>
<dbReference type="AlphaFoldDB" id="A0A9X0A4P4"/>
<dbReference type="GO" id="GO:0051959">
    <property type="term" value="F:dynein light intermediate chain binding"/>
    <property type="evidence" value="ECO:0007669"/>
    <property type="project" value="InterPro"/>
</dbReference>
<dbReference type="Proteomes" id="UP001163046">
    <property type="component" value="Unassembled WGS sequence"/>
</dbReference>
<protein>
    <submittedName>
        <fullName evidence="2">Uncharacterized protein</fullName>
    </submittedName>
</protein>
<reference evidence="2" key="1">
    <citation type="submission" date="2023-01" db="EMBL/GenBank/DDBJ databases">
        <title>Genome assembly of the deep-sea coral Lophelia pertusa.</title>
        <authorList>
            <person name="Herrera S."/>
            <person name="Cordes E."/>
        </authorList>
    </citation>
    <scope>NUCLEOTIDE SEQUENCE</scope>
    <source>
        <strain evidence="2">USNM1676648</strain>
        <tissue evidence="2">Polyp</tissue>
    </source>
</reference>
<name>A0A9X0A4P4_9CNID</name>
<dbReference type="GO" id="GO:0005858">
    <property type="term" value="C:axonemal dynein complex"/>
    <property type="evidence" value="ECO:0007669"/>
    <property type="project" value="TreeGrafter"/>
</dbReference>
<comment type="caution">
    <text evidence="2">The sequence shown here is derived from an EMBL/GenBank/DDBJ whole genome shotgun (WGS) entry which is preliminary data.</text>
</comment>
<dbReference type="GO" id="GO:0045505">
    <property type="term" value="F:dynein intermediate chain binding"/>
    <property type="evidence" value="ECO:0007669"/>
    <property type="project" value="InterPro"/>
</dbReference>
<keyword evidence="3" id="KW-1185">Reference proteome</keyword>
<evidence type="ECO:0000313" key="3">
    <source>
        <dbReference type="Proteomes" id="UP001163046"/>
    </source>
</evidence>
<dbReference type="OrthoDB" id="10251809at2759"/>
<comment type="similarity">
    <text evidence="1">Belongs to the dynein heavy chain family.</text>
</comment>
<dbReference type="PANTHER" id="PTHR46532">
    <property type="entry name" value="MALE FERTILITY FACTOR KL5"/>
    <property type="match status" value="1"/>
</dbReference>
<organism evidence="2 3">
    <name type="scientific">Desmophyllum pertusum</name>
    <dbReference type="NCBI Taxonomy" id="174260"/>
    <lineage>
        <taxon>Eukaryota</taxon>
        <taxon>Metazoa</taxon>
        <taxon>Cnidaria</taxon>
        <taxon>Anthozoa</taxon>
        <taxon>Hexacorallia</taxon>
        <taxon>Scleractinia</taxon>
        <taxon>Caryophylliina</taxon>
        <taxon>Caryophylliidae</taxon>
        <taxon>Desmophyllum</taxon>
    </lineage>
</organism>
<dbReference type="EMBL" id="MU825400">
    <property type="protein sequence ID" value="KAJ7392734.1"/>
    <property type="molecule type" value="Genomic_DNA"/>
</dbReference>
<gene>
    <name evidence="2" type="ORF">OS493_010387</name>
</gene>
<dbReference type="PANTHER" id="PTHR46532:SF4">
    <property type="entry name" value="AAA+ ATPASE DOMAIN-CONTAINING PROTEIN"/>
    <property type="match status" value="1"/>
</dbReference>
<sequence>MANMKEFEQPLFERKLAKIDELLGQGLHVYTWKTVESADFVEHASYLVCDDLHRNLGVVQSNFREICNIAATWSENGQLDVFSPRDSSKSFSMDNLQEQHRMIHEAHKHTVTIGGHRIHALLQSTFEAAQISRASPAWQSYIKYVSGVVMEWLKTSTHTSLRSMLNQIVFSNMSQDSEVLPILTIRLELTGSQVLFKPSLDDKSASSSVQESVEGWLNDFLGRGDSVRPVDEDLKSYKQVIADDNEIQILVKQTKDVVEQNASECKSFLATFREYAFLWMQDVQRTFEEFLAGNIVAHPRKMNRSELIRSRASITSEKSRKDKERDPRYSPIVAQLLPRLLAPVEQWACQRRRFLNPKKMTASKEVRDEKGPSLDDFDKEIEIYQTARDEIYNLQDWCDVGWMRVNMRPIKQVLGTYASKWMFVYTKYLSDQVSSTLNDLDSFLKRIGTWNRSHYWRRTRYCFIYETHESL</sequence>
<evidence type="ECO:0000313" key="2">
    <source>
        <dbReference type="EMBL" id="KAJ7392734.1"/>
    </source>
</evidence>